<dbReference type="Proteomes" id="UP001189303">
    <property type="component" value="Unassembled WGS sequence"/>
</dbReference>
<evidence type="ECO:0000313" key="2">
    <source>
        <dbReference type="EMBL" id="CAJ0732836.1"/>
    </source>
</evidence>
<gene>
    <name evidence="2" type="ORF">R38712_05107</name>
</gene>
<protein>
    <submittedName>
        <fullName evidence="2">Uncharacterized protein</fullName>
    </submittedName>
</protein>
<feature type="compositionally biased region" description="Basic and acidic residues" evidence="1">
    <location>
        <begin position="1"/>
        <end position="13"/>
    </location>
</feature>
<name>A0ABN9I7D9_RALPI</name>
<keyword evidence="3" id="KW-1185">Reference proteome</keyword>
<dbReference type="EMBL" id="CATWFT010000030">
    <property type="protein sequence ID" value="CAJ0732836.1"/>
    <property type="molecule type" value="Genomic_DNA"/>
</dbReference>
<sequence>MTTSSEKAKRPSAEESLQAQRPVPADWRKGELLNVRNRGDFYVVTRYPEEYDAEKPNRAVKFTNLGECQNFVSDWYSRQTHDPRAR</sequence>
<feature type="region of interest" description="Disordered" evidence="1">
    <location>
        <begin position="1"/>
        <end position="23"/>
    </location>
</feature>
<comment type="caution">
    <text evidence="2">The sequence shown here is derived from an EMBL/GenBank/DDBJ whole genome shotgun (WGS) entry which is preliminary data.</text>
</comment>
<evidence type="ECO:0000313" key="3">
    <source>
        <dbReference type="Proteomes" id="UP001189303"/>
    </source>
</evidence>
<proteinExistence type="predicted"/>
<accession>A0ABN9I7D9</accession>
<evidence type="ECO:0000256" key="1">
    <source>
        <dbReference type="SAM" id="MobiDB-lite"/>
    </source>
</evidence>
<organism evidence="2 3">
    <name type="scientific">Ralstonia pickettii</name>
    <name type="common">Burkholderia pickettii</name>
    <dbReference type="NCBI Taxonomy" id="329"/>
    <lineage>
        <taxon>Bacteria</taxon>
        <taxon>Pseudomonadati</taxon>
        <taxon>Pseudomonadota</taxon>
        <taxon>Betaproteobacteria</taxon>
        <taxon>Burkholderiales</taxon>
        <taxon>Burkholderiaceae</taxon>
        <taxon>Ralstonia</taxon>
    </lineage>
</organism>
<reference evidence="2 3" key="1">
    <citation type="submission" date="2023-07" db="EMBL/GenBank/DDBJ databases">
        <authorList>
            <person name="Peeters C."/>
        </authorList>
    </citation>
    <scope>NUCLEOTIDE SEQUENCE [LARGE SCALE GENOMIC DNA]</scope>
    <source>
        <strain evidence="2 3">R-38712</strain>
    </source>
</reference>